<keyword evidence="3 6" id="KW-0378">Hydrolase</keyword>
<dbReference type="PANTHER" id="PTHR43806">
    <property type="entry name" value="PEPTIDASE S8"/>
    <property type="match status" value="1"/>
</dbReference>
<dbReference type="InterPro" id="IPR050131">
    <property type="entry name" value="Peptidase_S8_subtilisin-like"/>
</dbReference>
<dbReference type="PROSITE" id="PS00138">
    <property type="entry name" value="SUBTILASE_SER"/>
    <property type="match status" value="1"/>
</dbReference>
<dbReference type="Pfam" id="PF00404">
    <property type="entry name" value="Dockerin_1"/>
    <property type="match status" value="1"/>
</dbReference>
<dbReference type="InterPro" id="IPR015500">
    <property type="entry name" value="Peptidase_S8_subtilisin-rel"/>
</dbReference>
<keyword evidence="4 6" id="KW-0720">Serine protease</keyword>
<dbReference type="PROSITE" id="PS51766">
    <property type="entry name" value="DOCKERIN"/>
    <property type="match status" value="1"/>
</dbReference>
<gene>
    <name evidence="10" type="ordered locus">Nmag_3913</name>
</gene>
<dbReference type="InterPro" id="IPR013784">
    <property type="entry name" value="Carb-bd-like_fold"/>
</dbReference>
<dbReference type="OrthoDB" id="168998at2157"/>
<dbReference type="KEGG" id="nmg:Nmag_3913"/>
<reference evidence="10 11" key="2">
    <citation type="journal article" date="2012" name="BMC Genomics">
        <title>A comparative genomics perspective on the genetic content of the alkaliphilic haloarchaeon Natrialba magadii ATCC 43099T.</title>
        <authorList>
            <person name="Siddaramappa S."/>
            <person name="Challacombe J.F."/>
            <person name="Decastro R.E."/>
            <person name="Pfeiffer F."/>
            <person name="Sastre D.E."/>
            <person name="Gimenez M.I."/>
            <person name="Paggi R.A."/>
            <person name="Detter J.C."/>
            <person name="Davenport K.W."/>
            <person name="Goodwin L.A."/>
            <person name="Kyrpides N."/>
            <person name="Tapia R."/>
            <person name="Pitluck S."/>
            <person name="Lucas S."/>
            <person name="Woyke T."/>
            <person name="Maupin-Furlow J.A."/>
        </authorList>
    </citation>
    <scope>NUCLEOTIDE SEQUENCE [LARGE SCALE GENOMIC DNA]</scope>
    <source>
        <strain evidence="11">ATCC 43099 / DSM 3394 / CCM 3739 / CIP 104546 / IAM 13178 / JCM 8861 / NBRC 102185 / NCIMB 2190 / MS3</strain>
    </source>
</reference>
<name>D3T1J5_NATMM</name>
<dbReference type="InterPro" id="IPR002105">
    <property type="entry name" value="Dockerin_1_rpt"/>
</dbReference>
<dbReference type="InterPro" id="IPR016134">
    <property type="entry name" value="Dockerin_dom"/>
</dbReference>
<evidence type="ECO:0000256" key="5">
    <source>
        <dbReference type="PIRSR" id="PIRSR615500-1"/>
    </source>
</evidence>
<dbReference type="InterPro" id="IPR011635">
    <property type="entry name" value="CARDB"/>
</dbReference>
<dbReference type="InterPro" id="IPR013783">
    <property type="entry name" value="Ig-like_fold"/>
</dbReference>
<organism evidence="10 11">
    <name type="scientific">Natrialba magadii (strain ATCC 43099 / DSM 3394 / CCM 3739 / CIP 104546 / IAM 13178 / JCM 8861 / NBRC 102185 / NCIMB 2190 / MS3)</name>
    <name type="common">Natronobacterium magadii</name>
    <dbReference type="NCBI Taxonomy" id="547559"/>
    <lineage>
        <taxon>Archaea</taxon>
        <taxon>Methanobacteriati</taxon>
        <taxon>Methanobacteriota</taxon>
        <taxon>Stenosarchaea group</taxon>
        <taxon>Halobacteria</taxon>
        <taxon>Halobacteriales</taxon>
        <taxon>Natrialbaceae</taxon>
        <taxon>Natrialba</taxon>
    </lineage>
</organism>
<dbReference type="PROSITE" id="PS00136">
    <property type="entry name" value="SUBTILASE_ASP"/>
    <property type="match status" value="1"/>
</dbReference>
<dbReference type="GeneID" id="8826783"/>
<proteinExistence type="inferred from homology"/>
<dbReference type="Proteomes" id="UP000001879">
    <property type="component" value="Plasmid pNMAG01"/>
</dbReference>
<dbReference type="Gene3D" id="1.10.1330.10">
    <property type="entry name" value="Dockerin domain"/>
    <property type="match status" value="1"/>
</dbReference>
<keyword evidence="11" id="KW-1185">Reference proteome</keyword>
<dbReference type="GO" id="GO:0004252">
    <property type="term" value="F:serine-type endopeptidase activity"/>
    <property type="evidence" value="ECO:0007669"/>
    <property type="project" value="UniProtKB-UniRule"/>
</dbReference>
<dbReference type="PROSITE" id="PS00018">
    <property type="entry name" value="EF_HAND_1"/>
    <property type="match status" value="1"/>
</dbReference>
<geneLocation type="plasmid" evidence="10 11">
    <name>pNMAG01</name>
</geneLocation>
<dbReference type="PROSITE" id="PS00137">
    <property type="entry name" value="SUBTILASE_HIS"/>
    <property type="match status" value="1"/>
</dbReference>
<evidence type="ECO:0000256" key="3">
    <source>
        <dbReference type="ARBA" id="ARBA00022801"/>
    </source>
</evidence>
<dbReference type="InterPro" id="IPR026452">
    <property type="entry name" value="Surf_glycop_sig_pep"/>
</dbReference>
<dbReference type="Gene3D" id="2.60.40.1120">
    <property type="entry name" value="Carboxypeptidase-like, regulatory domain"/>
    <property type="match status" value="3"/>
</dbReference>
<dbReference type="SUPFAM" id="SSF63446">
    <property type="entry name" value="Type I dockerin domain"/>
    <property type="match status" value="1"/>
</dbReference>
<dbReference type="GO" id="GO:0004553">
    <property type="term" value="F:hydrolase activity, hydrolyzing O-glycosyl compounds"/>
    <property type="evidence" value="ECO:0007669"/>
    <property type="project" value="InterPro"/>
</dbReference>
<evidence type="ECO:0000256" key="2">
    <source>
        <dbReference type="ARBA" id="ARBA00022670"/>
    </source>
</evidence>
<dbReference type="InterPro" id="IPR000209">
    <property type="entry name" value="Peptidase_S8/S53_dom"/>
</dbReference>
<dbReference type="SUPFAM" id="SSF49478">
    <property type="entry name" value="Cna protein B-type domain"/>
    <property type="match status" value="1"/>
</dbReference>
<dbReference type="GO" id="GO:0006508">
    <property type="term" value="P:proteolysis"/>
    <property type="evidence" value="ECO:0007669"/>
    <property type="project" value="UniProtKB-KW"/>
</dbReference>
<keyword evidence="2 6" id="KW-0645">Protease</keyword>
<dbReference type="Pfam" id="PF00082">
    <property type="entry name" value="Peptidase_S8"/>
    <property type="match status" value="1"/>
</dbReference>
<evidence type="ECO:0000313" key="11">
    <source>
        <dbReference type="Proteomes" id="UP000001879"/>
    </source>
</evidence>
<dbReference type="InterPro" id="IPR018247">
    <property type="entry name" value="EF_Hand_1_Ca_BS"/>
</dbReference>
<dbReference type="NCBIfam" id="TIGR04207">
    <property type="entry name" value="halo_sig_pep"/>
    <property type="match status" value="1"/>
</dbReference>
<feature type="active site" description="Charge relay system" evidence="5 6">
    <location>
        <position position="428"/>
    </location>
</feature>
<dbReference type="SUPFAM" id="SSF49452">
    <property type="entry name" value="Starch-binding domain-like"/>
    <property type="match status" value="1"/>
</dbReference>
<reference evidence="11" key="1">
    <citation type="submission" date="2010-02" db="EMBL/GenBank/DDBJ databases">
        <title>Complete sequence of plasmid 1 of Natrialba magadii ATCC 43099.</title>
        <authorList>
            <consortium name="US DOE Joint Genome Institute"/>
            <person name="Lucas S."/>
            <person name="Copeland A."/>
            <person name="Lapidus A."/>
            <person name="Cheng J.-F."/>
            <person name="Bruce D."/>
            <person name="Goodwin L."/>
            <person name="Pitluck S."/>
            <person name="Davenport K."/>
            <person name="Saunders E."/>
            <person name="Detter J.C."/>
            <person name="Han C."/>
            <person name="Tapia R."/>
            <person name="Land M."/>
            <person name="Hauser L."/>
            <person name="Kyrpides N."/>
            <person name="Mikhailova N."/>
            <person name="De Castro R.E."/>
            <person name="Maupin-Furlow J.A."/>
            <person name="Woyke T."/>
        </authorList>
    </citation>
    <scope>NUCLEOTIDE SEQUENCE [LARGE SCALE GENOMIC DNA]</scope>
    <source>
        <strain evidence="11">ATCC 43099 / DSM 3394 / CCM 3739 / CIP 104546 / IAM 13178 / JCM 8861 / NBRC 102185 / NCIMB 2190 / MS3</strain>
        <plasmid evidence="11">pNMAG01</plasmid>
    </source>
</reference>
<evidence type="ECO:0000256" key="6">
    <source>
        <dbReference type="PROSITE-ProRule" id="PRU01240"/>
    </source>
</evidence>
<dbReference type="EC" id="3.4.21.-" evidence="10"/>
<dbReference type="InterPro" id="IPR022398">
    <property type="entry name" value="Peptidase_S8_His-AS"/>
</dbReference>
<dbReference type="CDD" id="cd14256">
    <property type="entry name" value="Dockerin_I"/>
    <property type="match status" value="1"/>
</dbReference>
<evidence type="ECO:0000313" key="10">
    <source>
        <dbReference type="EMBL" id="ADD07454.1"/>
    </source>
</evidence>
<dbReference type="SUPFAM" id="SSF49464">
    <property type="entry name" value="Carboxypeptidase regulatory domain-like"/>
    <property type="match status" value="1"/>
</dbReference>
<dbReference type="GO" id="GO:0000272">
    <property type="term" value="P:polysaccharide catabolic process"/>
    <property type="evidence" value="ECO:0007669"/>
    <property type="project" value="InterPro"/>
</dbReference>
<feature type="domain" description="Dockerin" evidence="9">
    <location>
        <begin position="494"/>
        <end position="561"/>
    </location>
</feature>
<evidence type="ECO:0000256" key="4">
    <source>
        <dbReference type="ARBA" id="ARBA00022825"/>
    </source>
</evidence>
<evidence type="ECO:0000256" key="7">
    <source>
        <dbReference type="RuleBase" id="RU003355"/>
    </source>
</evidence>
<keyword evidence="10" id="KW-0614">Plasmid</keyword>
<dbReference type="PANTHER" id="PTHR43806:SF11">
    <property type="entry name" value="CEREVISIN-RELATED"/>
    <property type="match status" value="1"/>
</dbReference>
<evidence type="ECO:0000256" key="1">
    <source>
        <dbReference type="ARBA" id="ARBA00011073"/>
    </source>
</evidence>
<comment type="similarity">
    <text evidence="1 6 7">Belongs to the peptidase S8 family.</text>
</comment>
<protein>
    <submittedName>
        <fullName evidence="10">S8 family serine protease</fullName>
        <ecNumber evidence="10">3.4.21.-</ecNumber>
    </submittedName>
</protein>
<dbReference type="Pfam" id="PF07705">
    <property type="entry name" value="CARDB"/>
    <property type="match status" value="1"/>
</dbReference>
<feature type="active site" description="Charge relay system" evidence="5 6">
    <location>
        <position position="248"/>
    </location>
</feature>
<dbReference type="RefSeq" id="WP_012996932.1">
    <property type="nucleotide sequence ID" value="NC_013923.1"/>
</dbReference>
<dbReference type="Gene3D" id="2.60.40.10">
    <property type="entry name" value="Immunoglobulins"/>
    <property type="match status" value="5"/>
</dbReference>
<accession>D3T1J5</accession>
<dbReference type="SUPFAM" id="SSF52743">
    <property type="entry name" value="Subtilisin-like"/>
    <property type="match status" value="1"/>
</dbReference>
<dbReference type="InterPro" id="IPR008969">
    <property type="entry name" value="CarboxyPept-like_regulatory"/>
</dbReference>
<evidence type="ECO:0000256" key="8">
    <source>
        <dbReference type="SAM" id="MobiDB-lite"/>
    </source>
</evidence>
<dbReference type="InterPro" id="IPR036852">
    <property type="entry name" value="Peptidase_S8/S53_dom_sf"/>
</dbReference>
<feature type="region of interest" description="Disordered" evidence="8">
    <location>
        <begin position="1528"/>
        <end position="1555"/>
    </location>
</feature>
<evidence type="ECO:0000259" key="9">
    <source>
        <dbReference type="PROSITE" id="PS51766"/>
    </source>
</evidence>
<sequence>MTDSREQLTALLLTALMVLSLVAIAGTGLAGSVAATEHSDAQSAVDADADGPASIDAELEEASGTEQIYIVLDQYDGQLSDDRDRAIAQLQEHAEVSQAAATEDIDALAGVDVINDYWITNAIRAEVDTSAVDTAELAMIDGAETIQLRPDYEVPEPEPSVEPAVEPDEDDYTYGLDQVNASETWADFNTQGEDVKVAVLDTGFDIDHQDLDLYTEDADDPTYPGGWVEIDADGDPVEGSEPYDTHYHGTHVGGTVGAAAPADDDTPAYGVAPNVDLQHGLVLPDGSGADSDTIAGFEYVVEEMDSDVVSMSFGAGCGLTGPVYEDAWIPVIQNANDMDVVAVTSSGNSGEGCVGSPANTYDSFSIGASNEAGDITDFSSGNTIAADNWDNPDPEWPDEWVKPDVSAPGEDVLSAMPDDEYDYLDGTSMSAPHVSGVIALMLSANDDLTQEEIEETLEETAWKPDGEPDEKDVRYGHGIVDAYAAVDEVAAGALEYELGDVDQDGDVTVQDVQLTQQYLQDMDPEPFAEDLADMDRDGEVTTDDLSLLQQKVQGMLDEGEIDITGLDVPDEVDDGEMFEVTVDLENLGEEGAVQEVDLFLGDDDEPVDTEVVDMAAPGVDDPIDHPAETTITFELDAGDLDGGDHTITVETEDADASDTVTVLASNFELSNLDAPDEADRGDEITVSADVENTGNVDDTQAVEYRFDDLGDALYAQNVTLEADEETTVTFDVGTENITEGTYDHGVFTEDDEATATIDILEAFFSVDITDAPEELAPGETYNVSADVVNSGDAPDEQTISYEVTEGETDVAVVDGDVDEEELREELADRGVDDVDLDELVEGADNLADTLQDELDDSYDVETVNADDLLDEVDAYDVFVVNDFDGADVDTFLDELADDQGVIYLENWGSSSNAVSDLSDATDDPSSVEDGFSGSAPIMLDITDDHALFDGVADAGETIELHDASDADRAWFDGYSGDVIADVGDGTPDGASVGVSEDDDHVLLAAFGRSSFITNADFSDESNAIMANAVEHVDDYAGTASATDHTSEVVSLEPNESATVEFTNTLAEDDGELEWHHVVESDDDIATAPFTIDDGPNWNVKGTVSDDVTDEPIENASVELEAGNETYTNVTDADGEFGLANVPAGEHNLTVDAEGYAAHTESVEVPEDDIVTVDVGLEELPGTISGDVTASDDDAPVENATIVAENDDGDVHEATTDENGSYELDGVSAGTYVVNVVDTPPGYEIDEIVTVAPGEHVDDVDFVVDRTAGSIEGTVTNAAGVPIADANVIDADDGAFNVTTAEDGSYEIEDVTPGTNALRAVADGYDDSNVEFVDVETGETTTANLTLGTYFEVDDLAAPDTAEQGEEITVNATVTNTGEQEDTRTVFYFPPGTDFGTDVIDYQPELAETVTLEGGESTTVEFTYEVGADDEPGEYEHGVSADEVESTFITIEGDEDDGEPVFDVSDLDAPADAEPNETVSVTATLENTGDDAGTQTVTYAFDDETVANETVSLDATESTELEFSTELPADEGTYEHTVSSENDSATAQTDVEEAGEPEPAYFEVTEHDAPESVDAGEELTVNATITNTGDEADQQDIFLFWDAAMSDLEDAESVAELREAGIDSMESIELEGGESDTVTLTHEVDSETEPGTYQYTVSTLQEMADGEVTVDDAAEVAFPADPGGFDGAPPGAALGANPFENGIANGIGLLG</sequence>
<dbReference type="PRINTS" id="PR00723">
    <property type="entry name" value="SUBTILISIN"/>
</dbReference>
<dbReference type="InterPro" id="IPR023828">
    <property type="entry name" value="Peptidase_S8_Ser-AS"/>
</dbReference>
<feature type="active site" description="Charge relay system" evidence="5 6">
    <location>
        <position position="201"/>
    </location>
</feature>
<dbReference type="PROSITE" id="PS51892">
    <property type="entry name" value="SUBTILASE"/>
    <property type="match status" value="1"/>
</dbReference>
<dbReference type="Gene3D" id="3.40.50.200">
    <property type="entry name" value="Peptidase S8/S53 domain"/>
    <property type="match status" value="1"/>
</dbReference>
<dbReference type="HOGENOM" id="CLU_249227_0_0_2"/>
<dbReference type="InterPro" id="IPR023827">
    <property type="entry name" value="Peptidase_S8_Asp-AS"/>
</dbReference>
<feature type="compositionally biased region" description="Polar residues" evidence="8">
    <location>
        <begin position="1535"/>
        <end position="1548"/>
    </location>
</feature>
<dbReference type="Pfam" id="PF13620">
    <property type="entry name" value="CarboxypepD_reg"/>
    <property type="match status" value="3"/>
</dbReference>
<dbReference type="InterPro" id="IPR036439">
    <property type="entry name" value="Dockerin_dom_sf"/>
</dbReference>
<dbReference type="EMBL" id="CP001933">
    <property type="protein sequence ID" value="ADD07454.1"/>
    <property type="molecule type" value="Genomic_DNA"/>
</dbReference>
<dbReference type="GO" id="GO:0030246">
    <property type="term" value="F:carbohydrate binding"/>
    <property type="evidence" value="ECO:0007669"/>
    <property type="project" value="InterPro"/>
</dbReference>